<evidence type="ECO:0000313" key="2">
    <source>
        <dbReference type="EMBL" id="CAH3178343.1"/>
    </source>
</evidence>
<dbReference type="SUPFAM" id="SSF56349">
    <property type="entry name" value="DNA breaking-rejoining enzymes"/>
    <property type="match status" value="1"/>
</dbReference>
<gene>
    <name evidence="2" type="ORF">PLOB_00020301</name>
</gene>
<dbReference type="Proteomes" id="UP001159405">
    <property type="component" value="Unassembled WGS sequence"/>
</dbReference>
<reference evidence="2 3" key="1">
    <citation type="submission" date="2022-05" db="EMBL/GenBank/DDBJ databases">
        <authorList>
            <consortium name="Genoscope - CEA"/>
            <person name="William W."/>
        </authorList>
    </citation>
    <scope>NUCLEOTIDE SEQUENCE [LARGE SCALE GENOMIC DNA]</scope>
</reference>
<organism evidence="2 3">
    <name type="scientific">Porites lobata</name>
    <dbReference type="NCBI Taxonomy" id="104759"/>
    <lineage>
        <taxon>Eukaryota</taxon>
        <taxon>Metazoa</taxon>
        <taxon>Cnidaria</taxon>
        <taxon>Anthozoa</taxon>
        <taxon>Hexacorallia</taxon>
        <taxon>Scleractinia</taxon>
        <taxon>Fungiina</taxon>
        <taxon>Poritidae</taxon>
        <taxon>Porites</taxon>
    </lineage>
</organism>
<dbReference type="Gene3D" id="1.10.443.10">
    <property type="entry name" value="Intergrase catalytic core"/>
    <property type="match status" value="1"/>
</dbReference>
<evidence type="ECO:0008006" key="4">
    <source>
        <dbReference type="Google" id="ProtNLM"/>
    </source>
</evidence>
<name>A0ABN8RHD3_9CNID</name>
<keyword evidence="1" id="KW-0233">DNA recombination</keyword>
<keyword evidence="3" id="KW-1185">Reference proteome</keyword>
<protein>
    <recommendedName>
        <fullName evidence="4">Tyr recombinase domain-containing protein</fullName>
    </recommendedName>
</protein>
<comment type="caution">
    <text evidence="2">The sequence shown here is derived from an EMBL/GenBank/DDBJ whole genome shotgun (WGS) entry which is preliminary data.</text>
</comment>
<evidence type="ECO:0000313" key="3">
    <source>
        <dbReference type="Proteomes" id="UP001159405"/>
    </source>
</evidence>
<dbReference type="InterPro" id="IPR013762">
    <property type="entry name" value="Integrase-like_cat_sf"/>
</dbReference>
<evidence type="ECO:0000256" key="1">
    <source>
        <dbReference type="ARBA" id="ARBA00023172"/>
    </source>
</evidence>
<proteinExistence type="predicted"/>
<feature type="non-terminal residue" evidence="2">
    <location>
        <position position="1"/>
    </location>
</feature>
<feature type="non-terminal residue" evidence="2">
    <location>
        <position position="261"/>
    </location>
</feature>
<accession>A0ABN8RHD3</accession>
<dbReference type="InterPro" id="IPR011010">
    <property type="entry name" value="DNA_brk_join_enz"/>
</dbReference>
<sequence>PQCPLFGSHSKRFASAPLVSPLEQLITLLANLGRFSRVLEETDLGTTFSGAEILPANVSSKQALPLFFDKLSKLIRHLISEAFSPSKVPPVQRYIFARDAAFFCVDFFSGDRGSDLGRTLTKEVLLLPDGQGFLFRQTAGKTLRGKDYKTFAIKEYQDDHLCPVANLSRYFHLSKSMAVDLCDGYLFRSTDKHGRVSTNLFVGSTAAARLHTYLTALGIAEGETMHSLRRGCSITLSMIGASMEQITTHIGWKSTQTAKYY</sequence>
<dbReference type="EMBL" id="CALNXK010000238">
    <property type="protein sequence ID" value="CAH3178343.1"/>
    <property type="molecule type" value="Genomic_DNA"/>
</dbReference>